<proteinExistence type="predicted"/>
<sequence length="137" mass="15761">MLDQTDLKILELLLSNSRMQWQEIGEQVHLTGQAVKNRIDRMEKLGVIEGYTIKLDLQKLGIDVTAFITVYMKTTDHNAFHDFLKANTIVDEAHRVSGEGCYLLKVHTSNQEELVELLDRILKYGNYKVNLSITQIK</sequence>
<dbReference type="GO" id="GO:0043200">
    <property type="term" value="P:response to amino acid"/>
    <property type="evidence" value="ECO:0007669"/>
    <property type="project" value="TreeGrafter"/>
</dbReference>
<dbReference type="PRINTS" id="PR00033">
    <property type="entry name" value="HTHASNC"/>
</dbReference>
<dbReference type="InterPro" id="IPR019887">
    <property type="entry name" value="Tscrpt_reg_AsnC/Lrp_C"/>
</dbReference>
<comment type="caution">
    <text evidence="5">The sequence shown here is derived from an EMBL/GenBank/DDBJ whole genome shotgun (WGS) entry which is preliminary data.</text>
</comment>
<feature type="domain" description="HTH asnC-type" evidence="4">
    <location>
        <begin position="2"/>
        <end position="63"/>
    </location>
</feature>
<name>A0A839K199_9FIRM</name>
<dbReference type="EMBL" id="JACEGA010000001">
    <property type="protein sequence ID" value="MBB2183406.1"/>
    <property type="molecule type" value="Genomic_DNA"/>
</dbReference>
<dbReference type="InterPro" id="IPR019888">
    <property type="entry name" value="Tscrpt_reg_AsnC-like"/>
</dbReference>
<dbReference type="PANTHER" id="PTHR30154">
    <property type="entry name" value="LEUCINE-RESPONSIVE REGULATORY PROTEIN"/>
    <property type="match status" value="1"/>
</dbReference>
<dbReference type="Pfam" id="PF01037">
    <property type="entry name" value="AsnC_trans_reg"/>
    <property type="match status" value="1"/>
</dbReference>
<keyword evidence="3" id="KW-0804">Transcription</keyword>
<gene>
    <name evidence="5" type="ORF">H0486_11000</name>
</gene>
<evidence type="ECO:0000256" key="2">
    <source>
        <dbReference type="ARBA" id="ARBA00023125"/>
    </source>
</evidence>
<keyword evidence="1" id="KW-0805">Transcription regulation</keyword>
<dbReference type="PROSITE" id="PS50956">
    <property type="entry name" value="HTH_ASNC_2"/>
    <property type="match status" value="1"/>
</dbReference>
<dbReference type="InterPro" id="IPR011008">
    <property type="entry name" value="Dimeric_a/b-barrel"/>
</dbReference>
<dbReference type="Gene3D" id="1.10.10.10">
    <property type="entry name" value="Winged helix-like DNA-binding domain superfamily/Winged helix DNA-binding domain"/>
    <property type="match status" value="1"/>
</dbReference>
<dbReference type="GO" id="GO:0005829">
    <property type="term" value="C:cytosol"/>
    <property type="evidence" value="ECO:0007669"/>
    <property type="project" value="TreeGrafter"/>
</dbReference>
<dbReference type="SUPFAM" id="SSF46785">
    <property type="entry name" value="Winged helix' DNA-binding domain"/>
    <property type="match status" value="1"/>
</dbReference>
<dbReference type="RefSeq" id="WP_228353063.1">
    <property type="nucleotide sequence ID" value="NZ_JACEGA010000001.1"/>
</dbReference>
<protein>
    <submittedName>
        <fullName evidence="5">Lrp/AsnC family transcriptional regulator</fullName>
    </submittedName>
</protein>
<dbReference type="PANTHER" id="PTHR30154:SF55">
    <property type="entry name" value="HTH-TYPE TRANSCRIPTIONAL REGULATOR LRPB"/>
    <property type="match status" value="1"/>
</dbReference>
<dbReference type="InterPro" id="IPR000485">
    <property type="entry name" value="AsnC-type_HTH_dom"/>
</dbReference>
<evidence type="ECO:0000313" key="5">
    <source>
        <dbReference type="EMBL" id="MBB2183406.1"/>
    </source>
</evidence>
<dbReference type="Pfam" id="PF13404">
    <property type="entry name" value="HTH_AsnC-type"/>
    <property type="match status" value="1"/>
</dbReference>
<evidence type="ECO:0000256" key="1">
    <source>
        <dbReference type="ARBA" id="ARBA00023015"/>
    </source>
</evidence>
<dbReference type="InterPro" id="IPR036388">
    <property type="entry name" value="WH-like_DNA-bd_sf"/>
</dbReference>
<keyword evidence="2" id="KW-0238">DNA-binding</keyword>
<evidence type="ECO:0000313" key="6">
    <source>
        <dbReference type="Proteomes" id="UP000574276"/>
    </source>
</evidence>
<keyword evidence="6" id="KW-1185">Reference proteome</keyword>
<dbReference type="GO" id="GO:0043565">
    <property type="term" value="F:sequence-specific DNA binding"/>
    <property type="evidence" value="ECO:0007669"/>
    <property type="project" value="InterPro"/>
</dbReference>
<dbReference type="Gene3D" id="3.30.70.920">
    <property type="match status" value="1"/>
</dbReference>
<accession>A0A839K199</accession>
<reference evidence="5 6" key="1">
    <citation type="submission" date="2020-07" db="EMBL/GenBank/DDBJ databases">
        <title>Characterization and genome sequencing of isolate MD1, a novel member within the family Lachnospiraceae.</title>
        <authorList>
            <person name="Rettenmaier R."/>
            <person name="Di Bello L."/>
            <person name="Zinser C."/>
            <person name="Scheitz K."/>
            <person name="Liebl W."/>
            <person name="Zverlov V."/>
        </authorList>
    </citation>
    <scope>NUCLEOTIDE SEQUENCE [LARGE SCALE GENOMIC DNA]</scope>
    <source>
        <strain evidence="5 6">MD1</strain>
    </source>
</reference>
<organism evidence="5 6">
    <name type="scientific">Variimorphobacter saccharofermentans</name>
    <dbReference type="NCBI Taxonomy" id="2755051"/>
    <lineage>
        <taxon>Bacteria</taxon>
        <taxon>Bacillati</taxon>
        <taxon>Bacillota</taxon>
        <taxon>Clostridia</taxon>
        <taxon>Lachnospirales</taxon>
        <taxon>Lachnospiraceae</taxon>
        <taxon>Variimorphobacter</taxon>
    </lineage>
</organism>
<evidence type="ECO:0000256" key="3">
    <source>
        <dbReference type="ARBA" id="ARBA00023163"/>
    </source>
</evidence>
<dbReference type="AlphaFoldDB" id="A0A839K199"/>
<dbReference type="SMART" id="SM00344">
    <property type="entry name" value="HTH_ASNC"/>
    <property type="match status" value="1"/>
</dbReference>
<dbReference type="SUPFAM" id="SSF54909">
    <property type="entry name" value="Dimeric alpha+beta barrel"/>
    <property type="match status" value="1"/>
</dbReference>
<dbReference type="Proteomes" id="UP000574276">
    <property type="component" value="Unassembled WGS sequence"/>
</dbReference>
<dbReference type="InterPro" id="IPR036390">
    <property type="entry name" value="WH_DNA-bd_sf"/>
</dbReference>
<evidence type="ECO:0000259" key="4">
    <source>
        <dbReference type="PROSITE" id="PS50956"/>
    </source>
</evidence>